<keyword evidence="10" id="KW-1185">Reference proteome</keyword>
<dbReference type="SMART" id="SM00456">
    <property type="entry name" value="WW"/>
    <property type="match status" value="1"/>
</dbReference>
<dbReference type="EMBL" id="JASPKZ010004208">
    <property type="protein sequence ID" value="KAJ9590551.1"/>
    <property type="molecule type" value="Genomic_DNA"/>
</dbReference>
<dbReference type="InterPro" id="IPR001202">
    <property type="entry name" value="WW_dom"/>
</dbReference>
<dbReference type="InterPro" id="IPR040023">
    <property type="entry name" value="WBP4"/>
</dbReference>
<evidence type="ECO:0000259" key="8">
    <source>
        <dbReference type="PROSITE" id="PS50171"/>
    </source>
</evidence>
<feature type="domain" description="Matrin-type" evidence="8">
    <location>
        <begin position="46"/>
        <end position="77"/>
    </location>
</feature>
<evidence type="ECO:0000256" key="1">
    <source>
        <dbReference type="ARBA" id="ARBA00004123"/>
    </source>
</evidence>
<evidence type="ECO:0000256" key="6">
    <source>
        <dbReference type="SAM" id="MobiDB-lite"/>
    </source>
</evidence>
<keyword evidence="3" id="KW-0863">Zinc-finger</keyword>
<evidence type="ECO:0000256" key="2">
    <source>
        <dbReference type="ARBA" id="ARBA00022723"/>
    </source>
</evidence>
<dbReference type="InterPro" id="IPR036020">
    <property type="entry name" value="WW_dom_sf"/>
</dbReference>
<feature type="non-terminal residue" evidence="9">
    <location>
        <position position="1"/>
    </location>
</feature>
<evidence type="ECO:0000256" key="5">
    <source>
        <dbReference type="ARBA" id="ARBA00023242"/>
    </source>
</evidence>
<feature type="non-terminal residue" evidence="9">
    <location>
        <position position="303"/>
    </location>
</feature>
<comment type="caution">
    <text evidence="9">The sequence shown here is derived from an EMBL/GenBank/DDBJ whole genome shotgun (WGS) entry which is preliminary data.</text>
</comment>
<dbReference type="PROSITE" id="PS50171">
    <property type="entry name" value="ZF_MATRIN"/>
    <property type="match status" value="1"/>
</dbReference>
<dbReference type="SUPFAM" id="SSF51045">
    <property type="entry name" value="WW domain"/>
    <property type="match status" value="1"/>
</dbReference>
<dbReference type="PROSITE" id="PS50020">
    <property type="entry name" value="WW_DOMAIN_2"/>
    <property type="match status" value="1"/>
</dbReference>
<reference evidence="9" key="1">
    <citation type="journal article" date="2023" name="IScience">
        <title>Live-bearing cockroach genome reveals convergent evolutionary mechanisms linked to viviparity in insects and beyond.</title>
        <authorList>
            <person name="Fouks B."/>
            <person name="Harrison M.C."/>
            <person name="Mikhailova A.A."/>
            <person name="Marchal E."/>
            <person name="English S."/>
            <person name="Carruthers M."/>
            <person name="Jennings E.C."/>
            <person name="Chiamaka E.L."/>
            <person name="Frigard R.A."/>
            <person name="Pippel M."/>
            <person name="Attardo G.M."/>
            <person name="Benoit J.B."/>
            <person name="Bornberg-Bauer E."/>
            <person name="Tobe S.S."/>
        </authorList>
    </citation>
    <scope>NUCLEOTIDE SEQUENCE</scope>
    <source>
        <strain evidence="9">Stay&amp;Tobe</strain>
    </source>
</reference>
<dbReference type="PANTHER" id="PTHR13173">
    <property type="entry name" value="WW DOMAIN BINDING PROTEIN 4"/>
    <property type="match status" value="1"/>
</dbReference>
<evidence type="ECO:0000259" key="7">
    <source>
        <dbReference type="PROSITE" id="PS50020"/>
    </source>
</evidence>
<dbReference type="InterPro" id="IPR000690">
    <property type="entry name" value="Matrin/U1-C_Znf_C2H2"/>
</dbReference>
<evidence type="ECO:0000313" key="9">
    <source>
        <dbReference type="EMBL" id="KAJ9590551.1"/>
    </source>
</evidence>
<dbReference type="GO" id="GO:0008270">
    <property type="term" value="F:zinc ion binding"/>
    <property type="evidence" value="ECO:0007669"/>
    <property type="project" value="UniProtKB-KW"/>
</dbReference>
<dbReference type="PANTHER" id="PTHR13173:SF10">
    <property type="entry name" value="WW DOMAIN-BINDING PROTEIN 4"/>
    <property type="match status" value="1"/>
</dbReference>
<dbReference type="SMART" id="SM00451">
    <property type="entry name" value="ZnF_U1"/>
    <property type="match status" value="1"/>
</dbReference>
<dbReference type="Gene3D" id="2.20.70.10">
    <property type="match status" value="1"/>
</dbReference>
<proteinExistence type="predicted"/>
<dbReference type="GO" id="GO:0003723">
    <property type="term" value="F:RNA binding"/>
    <property type="evidence" value="ECO:0007669"/>
    <property type="project" value="TreeGrafter"/>
</dbReference>
<keyword evidence="5" id="KW-0539">Nucleus</keyword>
<dbReference type="Gene3D" id="3.30.160.60">
    <property type="entry name" value="Classic Zinc Finger"/>
    <property type="match status" value="1"/>
</dbReference>
<reference evidence="9" key="2">
    <citation type="submission" date="2023-05" db="EMBL/GenBank/DDBJ databases">
        <authorList>
            <person name="Fouks B."/>
        </authorList>
    </citation>
    <scope>NUCLEOTIDE SEQUENCE</scope>
    <source>
        <strain evidence="9">Stay&amp;Tobe</strain>
        <tissue evidence="9">Testes</tissue>
    </source>
</reference>
<gene>
    <name evidence="9" type="ORF">L9F63_016422</name>
</gene>
<dbReference type="InterPro" id="IPR003604">
    <property type="entry name" value="Matrin/U1-like-C_Znf_C2H2"/>
</dbReference>
<sequence>YQALSRAFKPTGQPFKYPSYPFLFKSINFFFFFVYRADYWKSQTKKFCEFCKCWIADNKPSIEFHEKGKRHKENVGKRLSEISKKSQKEYQHNLKVDDEMKKMEEAALKAYMKDVEANPDFTSQMIKEKLAQKGEENDSVKVDIKTERVAEQETNTSVADVQVKIKPQKQWYEAQSEEGYTYYWHIETGESKWEPPEDGYTNQKSNRKDGSRMNHELRDFRRTELDYKVLQKYNRWQSFPKHDPEPIDLQLPHQEFIEIKVPVATEPRIRKMYKDEHINTILTGNHQQKITNASYRKKMSDKV</sequence>
<dbReference type="AlphaFoldDB" id="A0AAD8A235"/>
<evidence type="ECO:0000256" key="4">
    <source>
        <dbReference type="ARBA" id="ARBA00022833"/>
    </source>
</evidence>
<keyword evidence="2" id="KW-0479">Metal-binding</keyword>
<dbReference type="Pfam" id="PF00397">
    <property type="entry name" value="WW"/>
    <property type="match status" value="1"/>
</dbReference>
<evidence type="ECO:0008006" key="11">
    <source>
        <dbReference type="Google" id="ProtNLM"/>
    </source>
</evidence>
<dbReference type="InterPro" id="IPR013085">
    <property type="entry name" value="U1-CZ_Znf_C2H2"/>
</dbReference>
<dbReference type="Pfam" id="PF06220">
    <property type="entry name" value="zf-U1"/>
    <property type="match status" value="1"/>
</dbReference>
<dbReference type="GO" id="GO:0071011">
    <property type="term" value="C:precatalytic spliceosome"/>
    <property type="evidence" value="ECO:0007669"/>
    <property type="project" value="TreeGrafter"/>
</dbReference>
<protein>
    <recommendedName>
        <fullName evidence="11">WW domain-binding protein 4</fullName>
    </recommendedName>
</protein>
<dbReference type="GO" id="GO:0000398">
    <property type="term" value="P:mRNA splicing, via spliceosome"/>
    <property type="evidence" value="ECO:0007669"/>
    <property type="project" value="InterPro"/>
</dbReference>
<evidence type="ECO:0000313" key="10">
    <source>
        <dbReference type="Proteomes" id="UP001233999"/>
    </source>
</evidence>
<dbReference type="Proteomes" id="UP001233999">
    <property type="component" value="Unassembled WGS sequence"/>
</dbReference>
<feature type="domain" description="WW" evidence="7">
    <location>
        <begin position="171"/>
        <end position="198"/>
    </location>
</feature>
<evidence type="ECO:0000256" key="3">
    <source>
        <dbReference type="ARBA" id="ARBA00022771"/>
    </source>
</evidence>
<comment type="subcellular location">
    <subcellularLocation>
        <location evidence="1">Nucleus</location>
    </subcellularLocation>
</comment>
<dbReference type="CDD" id="cd00201">
    <property type="entry name" value="WW"/>
    <property type="match status" value="1"/>
</dbReference>
<organism evidence="9 10">
    <name type="scientific">Diploptera punctata</name>
    <name type="common">Pacific beetle cockroach</name>
    <dbReference type="NCBI Taxonomy" id="6984"/>
    <lineage>
        <taxon>Eukaryota</taxon>
        <taxon>Metazoa</taxon>
        <taxon>Ecdysozoa</taxon>
        <taxon>Arthropoda</taxon>
        <taxon>Hexapoda</taxon>
        <taxon>Insecta</taxon>
        <taxon>Pterygota</taxon>
        <taxon>Neoptera</taxon>
        <taxon>Polyneoptera</taxon>
        <taxon>Dictyoptera</taxon>
        <taxon>Blattodea</taxon>
        <taxon>Blaberoidea</taxon>
        <taxon>Blaberidae</taxon>
        <taxon>Diplopterinae</taxon>
        <taxon>Diploptera</taxon>
    </lineage>
</organism>
<keyword evidence="4" id="KW-0862">Zinc</keyword>
<name>A0AAD8A235_DIPPU</name>
<accession>A0AAD8A235</accession>
<feature type="region of interest" description="Disordered" evidence="6">
    <location>
        <begin position="193"/>
        <end position="212"/>
    </location>
</feature>